<evidence type="ECO:0000256" key="6">
    <source>
        <dbReference type="ARBA" id="ARBA00023136"/>
    </source>
</evidence>
<organism evidence="11 12">
    <name type="scientific">Burkholderia diffusa</name>
    <dbReference type="NCBI Taxonomy" id="488732"/>
    <lineage>
        <taxon>Bacteria</taxon>
        <taxon>Pseudomonadati</taxon>
        <taxon>Pseudomonadota</taxon>
        <taxon>Betaproteobacteria</taxon>
        <taxon>Burkholderiales</taxon>
        <taxon>Burkholderiaceae</taxon>
        <taxon>Burkholderia</taxon>
        <taxon>Burkholderia cepacia complex</taxon>
    </lineage>
</organism>
<feature type="region of interest" description="Disordered" evidence="8">
    <location>
        <begin position="283"/>
        <end position="308"/>
    </location>
</feature>
<dbReference type="CDD" id="cd07185">
    <property type="entry name" value="OmpA_C-like"/>
    <property type="match status" value="1"/>
</dbReference>
<dbReference type="InterPro" id="IPR025713">
    <property type="entry name" value="MotB-like_N_dom"/>
</dbReference>
<dbReference type="AlphaFoldDB" id="A0AAW3PAV9"/>
<comment type="similarity">
    <text evidence="2">Belongs to the MotB family.</text>
</comment>
<dbReference type="PANTHER" id="PTHR30329:SF21">
    <property type="entry name" value="LIPOPROTEIN YIAD-RELATED"/>
    <property type="match status" value="1"/>
</dbReference>
<dbReference type="SUPFAM" id="SSF103088">
    <property type="entry name" value="OmpA-like"/>
    <property type="match status" value="1"/>
</dbReference>
<dbReference type="Pfam" id="PF13677">
    <property type="entry name" value="MotB_plug"/>
    <property type="match status" value="1"/>
</dbReference>
<evidence type="ECO:0000256" key="4">
    <source>
        <dbReference type="ARBA" id="ARBA00022692"/>
    </source>
</evidence>
<comment type="caution">
    <text evidence="11">The sequence shown here is derived from an EMBL/GenBank/DDBJ whole genome shotgun (WGS) entry which is preliminary data.</text>
</comment>
<dbReference type="GO" id="GO:0005886">
    <property type="term" value="C:plasma membrane"/>
    <property type="evidence" value="ECO:0007669"/>
    <property type="project" value="UniProtKB-SubCell"/>
</dbReference>
<gene>
    <name evidence="11" type="ORF">WL88_28860</name>
</gene>
<keyword evidence="11" id="KW-0808">Transferase</keyword>
<keyword evidence="4 9" id="KW-0812">Transmembrane</keyword>
<accession>A0AAW3PAV9</accession>
<reference evidence="11 12" key="1">
    <citation type="submission" date="2015-11" db="EMBL/GenBank/DDBJ databases">
        <title>Expanding the genomic diversity of Burkholderia species for the development of highly accurate diagnostics.</title>
        <authorList>
            <person name="Sahl J."/>
            <person name="Keim P."/>
            <person name="Wagner D."/>
        </authorList>
    </citation>
    <scope>NUCLEOTIDE SEQUENCE [LARGE SCALE GENOMIC DNA]</scope>
    <source>
        <strain evidence="11 12">MSMB378WGS</strain>
    </source>
</reference>
<proteinExistence type="inferred from homology"/>
<evidence type="ECO:0000256" key="2">
    <source>
        <dbReference type="ARBA" id="ARBA00008914"/>
    </source>
</evidence>
<evidence type="ECO:0000259" key="10">
    <source>
        <dbReference type="PROSITE" id="PS51123"/>
    </source>
</evidence>
<evidence type="ECO:0000313" key="11">
    <source>
        <dbReference type="EMBL" id="KWF45095.1"/>
    </source>
</evidence>
<dbReference type="PROSITE" id="PS51123">
    <property type="entry name" value="OMPA_2"/>
    <property type="match status" value="1"/>
</dbReference>
<dbReference type="InterPro" id="IPR006665">
    <property type="entry name" value="OmpA-like"/>
</dbReference>
<evidence type="ECO:0000256" key="3">
    <source>
        <dbReference type="ARBA" id="ARBA00022475"/>
    </source>
</evidence>
<dbReference type="Proteomes" id="UP000063236">
    <property type="component" value="Unassembled WGS sequence"/>
</dbReference>
<protein>
    <submittedName>
        <fullName evidence="11">Histidine kinase</fullName>
    </submittedName>
</protein>
<evidence type="ECO:0000256" key="8">
    <source>
        <dbReference type="SAM" id="MobiDB-lite"/>
    </source>
</evidence>
<dbReference type="Pfam" id="PF00691">
    <property type="entry name" value="OmpA"/>
    <property type="match status" value="1"/>
</dbReference>
<name>A0AAW3PAV9_9BURK</name>
<evidence type="ECO:0000256" key="1">
    <source>
        <dbReference type="ARBA" id="ARBA00004162"/>
    </source>
</evidence>
<keyword evidence="3" id="KW-1003">Cell membrane</keyword>
<evidence type="ECO:0000256" key="7">
    <source>
        <dbReference type="PROSITE-ProRule" id="PRU00473"/>
    </source>
</evidence>
<dbReference type="InterPro" id="IPR036737">
    <property type="entry name" value="OmpA-like_sf"/>
</dbReference>
<dbReference type="Gene3D" id="3.30.1330.60">
    <property type="entry name" value="OmpA-like domain"/>
    <property type="match status" value="1"/>
</dbReference>
<dbReference type="GO" id="GO:0016301">
    <property type="term" value="F:kinase activity"/>
    <property type="evidence" value="ECO:0007669"/>
    <property type="project" value="UniProtKB-KW"/>
</dbReference>
<evidence type="ECO:0000256" key="9">
    <source>
        <dbReference type="SAM" id="Phobius"/>
    </source>
</evidence>
<dbReference type="EMBL" id="LPJV01000062">
    <property type="protein sequence ID" value="KWF45095.1"/>
    <property type="molecule type" value="Genomic_DNA"/>
</dbReference>
<keyword evidence="5 9" id="KW-1133">Transmembrane helix</keyword>
<sequence>MTMNKDGGHGPTIIKRASKYHEEHSGGAWKVAFADFTLALMALFMVLWVMSVTPQDERKKVAAEIAGKPIFEGGVGIFEQRSRKPVLDPFDELHPERATRRSDTMQRGRSIDALQQRKELAARIQAQAKALGMDGNVATAINDDGVRVTIHDSDERGMFERRSDVLNRQFADLLASLVPVLETVSNKLVIVGHTDATQYAEMSVFNNNWSLSSRRALRARHVLIDGGLTESRLFQVSGMGDSVPSVPDDPSHGMNRRVELLLLTSQAEDAWSRIFRSQGIDAKPSQDGAGLSVGAPADKPTSIVRSTN</sequence>
<dbReference type="InterPro" id="IPR050330">
    <property type="entry name" value="Bact_OuterMem_StrucFunc"/>
</dbReference>
<keyword evidence="11" id="KW-0418">Kinase</keyword>
<feature type="transmembrane region" description="Helical" evidence="9">
    <location>
        <begin position="28"/>
        <end position="50"/>
    </location>
</feature>
<comment type="subcellular location">
    <subcellularLocation>
        <location evidence="1">Cell membrane</location>
        <topology evidence="1">Single-pass membrane protein</topology>
    </subcellularLocation>
</comment>
<keyword evidence="6 7" id="KW-0472">Membrane</keyword>
<evidence type="ECO:0000256" key="5">
    <source>
        <dbReference type="ARBA" id="ARBA00022989"/>
    </source>
</evidence>
<evidence type="ECO:0000313" key="12">
    <source>
        <dbReference type="Proteomes" id="UP000063236"/>
    </source>
</evidence>
<feature type="domain" description="OmpA-like" evidence="10">
    <location>
        <begin position="146"/>
        <end position="266"/>
    </location>
</feature>
<dbReference type="PANTHER" id="PTHR30329">
    <property type="entry name" value="STATOR ELEMENT OF FLAGELLAR MOTOR COMPLEX"/>
    <property type="match status" value="1"/>
</dbReference>
<dbReference type="RefSeq" id="WP_059511229.1">
    <property type="nucleotide sequence ID" value="NZ_LOYB01000046.1"/>
</dbReference>